<accession>A0A0N4UC14</accession>
<dbReference type="Proteomes" id="UP000038040">
    <property type="component" value="Unplaced"/>
</dbReference>
<feature type="region of interest" description="Disordered" evidence="2">
    <location>
        <begin position="178"/>
        <end position="197"/>
    </location>
</feature>
<keyword evidence="1" id="KW-0175">Coiled coil</keyword>
<dbReference type="AlphaFoldDB" id="A0A0N4UC14"/>
<evidence type="ECO:0000313" key="5">
    <source>
        <dbReference type="Proteomes" id="UP000274756"/>
    </source>
</evidence>
<evidence type="ECO:0000256" key="2">
    <source>
        <dbReference type="SAM" id="MobiDB-lite"/>
    </source>
</evidence>
<dbReference type="WBParaSite" id="DME_0000478001-mRNA-1">
    <property type="protein sequence ID" value="DME_0000478001-mRNA-1"/>
    <property type="gene ID" value="DME_0000478001"/>
</dbReference>
<keyword evidence="5" id="KW-1185">Reference proteome</keyword>
<evidence type="ECO:0000313" key="6">
    <source>
        <dbReference type="WBParaSite" id="DME_0000478001-mRNA-1"/>
    </source>
</evidence>
<dbReference type="STRING" id="318479.A0A0N4UC14"/>
<sequence>MEPPKGQGWISYNREIIRQINSNPKIAPQASFKYVIKKRIRRPSPDEADQNHQYGGIAADQLLPNASLEDVPENHAMSGILRKLQNDMQRLRDKMDDYERNAEARYNTLINENRCLKQYIKQLFNLRNNEVDATMQGSQHSRASSTSYTHMSGEDGDYYTGENEMNGMNRKERGIHRKIPDEPPQFALESSSLGGGDEQNIGFIRREIKSEVSSPNKIEDGEVNTTPCSTTVDSKNISQFPTEMGYASIKALPTDLKKPETYQYYDNRRKMVVVSDEWQEYALSIYPVRPNRYWKIEKEDYDKLIPDAFLEEYAKKKDEKAKIDLIRSIKNWFHIQHRVAQLSLVLKYNPDIADQDLKRIMQFYKNQMKERNWPIYLHPLEKYEIELAEQNLDEPLFY</sequence>
<evidence type="ECO:0000313" key="4">
    <source>
        <dbReference type="Proteomes" id="UP000038040"/>
    </source>
</evidence>
<evidence type="ECO:0000256" key="1">
    <source>
        <dbReference type="SAM" id="Coils"/>
    </source>
</evidence>
<evidence type="ECO:0000313" key="3">
    <source>
        <dbReference type="EMBL" id="VDN58690.1"/>
    </source>
</evidence>
<reference evidence="6" key="1">
    <citation type="submission" date="2017-02" db="UniProtKB">
        <authorList>
            <consortium name="WormBaseParasite"/>
        </authorList>
    </citation>
    <scope>IDENTIFICATION</scope>
</reference>
<name>A0A0N4UC14_DRAME</name>
<dbReference type="Proteomes" id="UP000274756">
    <property type="component" value="Unassembled WGS sequence"/>
</dbReference>
<feature type="coiled-coil region" evidence="1">
    <location>
        <begin position="74"/>
        <end position="108"/>
    </location>
</feature>
<organism evidence="4 6">
    <name type="scientific">Dracunculus medinensis</name>
    <name type="common">Guinea worm</name>
    <dbReference type="NCBI Taxonomy" id="318479"/>
    <lineage>
        <taxon>Eukaryota</taxon>
        <taxon>Metazoa</taxon>
        <taxon>Ecdysozoa</taxon>
        <taxon>Nematoda</taxon>
        <taxon>Chromadorea</taxon>
        <taxon>Rhabditida</taxon>
        <taxon>Spirurina</taxon>
        <taxon>Dracunculoidea</taxon>
        <taxon>Dracunculidae</taxon>
        <taxon>Dracunculus</taxon>
    </lineage>
</organism>
<proteinExistence type="predicted"/>
<reference evidence="3 5" key="2">
    <citation type="submission" date="2018-11" db="EMBL/GenBank/DDBJ databases">
        <authorList>
            <consortium name="Pathogen Informatics"/>
        </authorList>
    </citation>
    <scope>NUCLEOTIDE SEQUENCE [LARGE SCALE GENOMIC DNA]</scope>
</reference>
<dbReference type="EMBL" id="UYYG01001170">
    <property type="protein sequence ID" value="VDN58690.1"/>
    <property type="molecule type" value="Genomic_DNA"/>
</dbReference>
<protein>
    <submittedName>
        <fullName evidence="6">CUT domain-containing protein</fullName>
    </submittedName>
</protein>
<gene>
    <name evidence="3" type="ORF">DME_LOCUS8663</name>
</gene>
<dbReference type="OrthoDB" id="5823177at2759"/>